<feature type="region of interest" description="Disordered" evidence="1">
    <location>
        <begin position="51"/>
        <end position="103"/>
    </location>
</feature>
<feature type="compositionally biased region" description="Gly residues" evidence="1">
    <location>
        <begin position="52"/>
        <end position="62"/>
    </location>
</feature>
<reference evidence="2 3" key="1">
    <citation type="journal article" date="2023" name="Antonie Van Leeuwenhoek">
        <title>Mesoterricola silvestris gen. nov., sp. nov., Mesoterricola sediminis sp. nov., Geothrix oryzae sp. nov., Geothrix edaphica sp. nov., Geothrix rubra sp. nov., and Geothrix limicola sp. nov., six novel members of Acidobacteriota isolated from soils.</title>
        <authorList>
            <person name="Itoh H."/>
            <person name="Sugisawa Y."/>
            <person name="Mise K."/>
            <person name="Xu Z."/>
            <person name="Kuniyasu M."/>
            <person name="Ushijima N."/>
            <person name="Kawano K."/>
            <person name="Kobayashi E."/>
            <person name="Shiratori Y."/>
            <person name="Masuda Y."/>
            <person name="Senoo K."/>
        </authorList>
    </citation>
    <scope>NUCLEOTIDE SEQUENCE [LARGE SCALE GENOMIC DNA]</scope>
    <source>
        <strain evidence="2 3">Red804</strain>
    </source>
</reference>
<accession>A0ABQ5QFS1</accession>
<dbReference type="RefSeq" id="WP_285574698.1">
    <property type="nucleotide sequence ID" value="NZ_BSDE01000003.1"/>
</dbReference>
<proteinExistence type="predicted"/>
<keyword evidence="3" id="KW-1185">Reference proteome</keyword>
<comment type="caution">
    <text evidence="2">The sequence shown here is derived from an EMBL/GenBank/DDBJ whole genome shotgun (WGS) entry which is preliminary data.</text>
</comment>
<feature type="compositionally biased region" description="Basic and acidic residues" evidence="1">
    <location>
        <begin position="67"/>
        <end position="85"/>
    </location>
</feature>
<dbReference type="EMBL" id="BSDE01000003">
    <property type="protein sequence ID" value="GLH73502.1"/>
    <property type="molecule type" value="Genomic_DNA"/>
</dbReference>
<evidence type="ECO:0000256" key="1">
    <source>
        <dbReference type="SAM" id="MobiDB-lite"/>
    </source>
</evidence>
<dbReference type="Proteomes" id="UP001165069">
    <property type="component" value="Unassembled WGS sequence"/>
</dbReference>
<name>A0ABQ5QFS1_9BACT</name>
<sequence length="103" mass="11518">MMETQAPLTPARMAELIEAQQWLTLGHRFREVHPADAAELMSHLSPEAELGEGLGGFGGSRGLGQHWKADQHEKHEGRIHHDSKDPAQIASQTGSPWRPLRRR</sequence>
<evidence type="ECO:0000313" key="3">
    <source>
        <dbReference type="Proteomes" id="UP001165069"/>
    </source>
</evidence>
<evidence type="ECO:0000313" key="2">
    <source>
        <dbReference type="EMBL" id="GLH73502.1"/>
    </source>
</evidence>
<gene>
    <name evidence="2" type="ORF">GETHLI_20040</name>
</gene>
<protein>
    <submittedName>
        <fullName evidence="2">Uncharacterized protein</fullName>
    </submittedName>
</protein>
<organism evidence="2 3">
    <name type="scientific">Geothrix limicola</name>
    <dbReference type="NCBI Taxonomy" id="2927978"/>
    <lineage>
        <taxon>Bacteria</taxon>
        <taxon>Pseudomonadati</taxon>
        <taxon>Acidobacteriota</taxon>
        <taxon>Holophagae</taxon>
        <taxon>Holophagales</taxon>
        <taxon>Holophagaceae</taxon>
        <taxon>Geothrix</taxon>
    </lineage>
</organism>